<feature type="non-terminal residue" evidence="1">
    <location>
        <position position="138"/>
    </location>
</feature>
<dbReference type="AlphaFoldDB" id="A0A074YTS4"/>
<keyword evidence="2" id="KW-1185">Reference proteome</keyword>
<organism evidence="1 2">
    <name type="scientific">Opisthorchis viverrini</name>
    <name type="common">Southeast Asian liver fluke</name>
    <dbReference type="NCBI Taxonomy" id="6198"/>
    <lineage>
        <taxon>Eukaryota</taxon>
        <taxon>Metazoa</taxon>
        <taxon>Spiralia</taxon>
        <taxon>Lophotrochozoa</taxon>
        <taxon>Platyhelminthes</taxon>
        <taxon>Trematoda</taxon>
        <taxon>Digenea</taxon>
        <taxon>Opisthorchiida</taxon>
        <taxon>Opisthorchiata</taxon>
        <taxon>Opisthorchiidae</taxon>
        <taxon>Opisthorchis</taxon>
    </lineage>
</organism>
<accession>A0A074YTS4</accession>
<gene>
    <name evidence="1" type="ORF">T265_16246</name>
</gene>
<dbReference type="KEGG" id="ovi:T265_16246"/>
<reference evidence="1 2" key="1">
    <citation type="submission" date="2013-11" db="EMBL/GenBank/DDBJ databases">
        <title>Opisthorchis viverrini - life in the bile duct.</title>
        <authorList>
            <person name="Young N.D."/>
            <person name="Nagarajan N."/>
            <person name="Lin S.J."/>
            <person name="Korhonen P.K."/>
            <person name="Jex A.R."/>
            <person name="Hall R.S."/>
            <person name="Safavi-Hemami H."/>
            <person name="Kaewkong W."/>
            <person name="Bertrand D."/>
            <person name="Gao S."/>
            <person name="Seet Q."/>
            <person name="Wongkham S."/>
            <person name="Teh B.T."/>
            <person name="Wongkham C."/>
            <person name="Intapan P.M."/>
            <person name="Maleewong W."/>
            <person name="Yang X."/>
            <person name="Hu M."/>
            <person name="Wang Z."/>
            <person name="Hofmann A."/>
            <person name="Sternberg P.W."/>
            <person name="Tan P."/>
            <person name="Wang J."/>
            <person name="Gasser R.B."/>
        </authorList>
    </citation>
    <scope>NUCLEOTIDE SEQUENCE [LARGE SCALE GENOMIC DNA]</scope>
</reference>
<dbReference type="CTD" id="20330411"/>
<protein>
    <submittedName>
        <fullName evidence="1">Uncharacterized protein</fullName>
    </submittedName>
</protein>
<dbReference type="OrthoDB" id="5960959at2759"/>
<feature type="non-terminal residue" evidence="1">
    <location>
        <position position="1"/>
    </location>
</feature>
<dbReference type="RefSeq" id="XP_009178082.1">
    <property type="nucleotide sequence ID" value="XM_009179818.1"/>
</dbReference>
<evidence type="ECO:0000313" key="1">
    <source>
        <dbReference type="EMBL" id="KER18171.1"/>
    </source>
</evidence>
<dbReference type="Proteomes" id="UP000054324">
    <property type="component" value="Unassembled WGS sequence"/>
</dbReference>
<sequence>VTVNQCADIVVARAQKRLQRKQARDQQPTKLYLVVVRWVKSKAYIVASGAEESGDRLEPQPGYACHVSTWSRIDPLDPAKVSLESAYQMSQLTNDGVLTSNQFSSVQRALVLSDDSVDFLSSDCIRYFLLRVNRDIFL</sequence>
<name>A0A074YTS4_OPIVI</name>
<evidence type="ECO:0000313" key="2">
    <source>
        <dbReference type="Proteomes" id="UP000054324"/>
    </source>
</evidence>
<proteinExistence type="predicted"/>
<dbReference type="STRING" id="6198.A0A074YTS4"/>
<dbReference type="EMBL" id="KL607850">
    <property type="protein sequence ID" value="KER18171.1"/>
    <property type="molecule type" value="Genomic_DNA"/>
</dbReference>
<dbReference type="GeneID" id="20330411"/>